<accession>E6TTX8</accession>
<dbReference type="KEGG" id="bco:Bcell_3769"/>
<organism evidence="3 4">
    <name type="scientific">Evansella cellulosilytica (strain ATCC 21833 / DSM 2522 / FERM P-1141 / JCM 9156 / N-4)</name>
    <name type="common">Bacillus cellulosilyticus</name>
    <dbReference type="NCBI Taxonomy" id="649639"/>
    <lineage>
        <taxon>Bacteria</taxon>
        <taxon>Bacillati</taxon>
        <taxon>Bacillota</taxon>
        <taxon>Bacilli</taxon>
        <taxon>Bacillales</taxon>
        <taxon>Bacillaceae</taxon>
        <taxon>Evansella</taxon>
    </lineage>
</organism>
<dbReference type="STRING" id="649639.Bcell_3769"/>
<dbReference type="Pfam" id="PF25250">
    <property type="entry name" value="DUF7852"/>
    <property type="match status" value="1"/>
</dbReference>
<gene>
    <name evidence="3" type="ordered locus">Bcell_3769</name>
</gene>
<dbReference type="EMBL" id="CP002394">
    <property type="protein sequence ID" value="ADU32009.1"/>
    <property type="molecule type" value="Genomic_DNA"/>
</dbReference>
<dbReference type="InterPro" id="IPR054845">
    <property type="entry name" value="Exosporium_prot_C"/>
</dbReference>
<dbReference type="NCBIfam" id="NF045794">
    <property type="entry name" value="CsxC_fam"/>
    <property type="match status" value="1"/>
</dbReference>
<dbReference type="InterPro" id="IPR057174">
    <property type="entry name" value="DUF7852"/>
</dbReference>
<dbReference type="HOGENOM" id="CLU_070018_0_0_9"/>
<feature type="region of interest" description="Disordered" evidence="1">
    <location>
        <begin position="1"/>
        <end position="56"/>
    </location>
</feature>
<feature type="domain" description="DUF7852" evidence="2">
    <location>
        <begin position="16"/>
        <end position="107"/>
    </location>
</feature>
<evidence type="ECO:0000313" key="3">
    <source>
        <dbReference type="EMBL" id="ADU32009.1"/>
    </source>
</evidence>
<evidence type="ECO:0000259" key="2">
    <source>
        <dbReference type="Pfam" id="PF25250"/>
    </source>
</evidence>
<name>E6TTX8_EVAC2</name>
<protein>
    <recommendedName>
        <fullName evidence="2">DUF7852 domain-containing protein</fullName>
    </recommendedName>
</protein>
<sequence length="276" mass="31570">MADRKGKGGQENTNSKNTTEKVNKPAKPFFNLDPIKSKNAISPRSKSRREKPDVSFGEKTAKVPVVLAEEQVQLDLNAKIEFPEPVLEIKEIKKNLKITQCRLLLPTNKLFIKGFVRKNIQYATPNYSTKHAVVSNIRSLTVDVPFSTVTEVDFINDPTFKLLPDSQEFSYFKSSKLPDGHASTEKMLSTDLSQYNQISGEEFNELPYCEIVSTHFIELDKALDRKMGRVRDRRGEELEAPFEEGTFTKIEEKMVVEVKIKVLQEQQVNIDSKKKW</sequence>
<evidence type="ECO:0000313" key="4">
    <source>
        <dbReference type="Proteomes" id="UP000001401"/>
    </source>
</evidence>
<proteinExistence type="predicted"/>
<evidence type="ECO:0000256" key="1">
    <source>
        <dbReference type="SAM" id="MobiDB-lite"/>
    </source>
</evidence>
<dbReference type="eggNOG" id="ENOG5032PM0">
    <property type="taxonomic scope" value="Bacteria"/>
</dbReference>
<dbReference type="Proteomes" id="UP000001401">
    <property type="component" value="Chromosome"/>
</dbReference>
<keyword evidence="4" id="KW-1185">Reference proteome</keyword>
<dbReference type="AlphaFoldDB" id="E6TTX8"/>
<reference evidence="3" key="1">
    <citation type="submission" date="2010-12" db="EMBL/GenBank/DDBJ databases">
        <title>Complete sequence of Bacillus cellulosilyticus DSM 2522.</title>
        <authorList>
            <consortium name="US DOE Joint Genome Institute"/>
            <person name="Lucas S."/>
            <person name="Copeland A."/>
            <person name="Lapidus A."/>
            <person name="Cheng J.-F."/>
            <person name="Bruce D."/>
            <person name="Goodwin L."/>
            <person name="Pitluck S."/>
            <person name="Chertkov O."/>
            <person name="Detter J.C."/>
            <person name="Han C."/>
            <person name="Tapia R."/>
            <person name="Land M."/>
            <person name="Hauser L."/>
            <person name="Jeffries C."/>
            <person name="Kyrpides N."/>
            <person name="Ivanova N."/>
            <person name="Mikhailova N."/>
            <person name="Brumm P."/>
            <person name="Mead D."/>
            <person name="Woyke T."/>
        </authorList>
    </citation>
    <scope>NUCLEOTIDE SEQUENCE [LARGE SCALE GENOMIC DNA]</scope>
    <source>
        <strain evidence="3">DSM 2522</strain>
    </source>
</reference>